<dbReference type="OrthoDB" id="9789291at2"/>
<dbReference type="EMBL" id="QCXQ01000002">
    <property type="protein sequence ID" value="PWF99986.1"/>
    <property type="molecule type" value="Genomic_DNA"/>
</dbReference>
<dbReference type="GO" id="GO:0004190">
    <property type="term" value="F:aspartic-type endopeptidase activity"/>
    <property type="evidence" value="ECO:0007669"/>
    <property type="project" value="TreeGrafter"/>
</dbReference>
<feature type="domain" description="Prepilin peptidase A24 N-terminal" evidence="2">
    <location>
        <begin position="14"/>
        <end position="96"/>
    </location>
</feature>
<dbReference type="GO" id="GO:0006465">
    <property type="term" value="P:signal peptide processing"/>
    <property type="evidence" value="ECO:0007669"/>
    <property type="project" value="TreeGrafter"/>
</dbReference>
<reference evidence="3 4" key="1">
    <citation type="journal article" date="2018" name="Int. J. Syst. Evol. Microbiol.">
        <title>Lactobacillus bambusae sp. nov., isolated from a traditional fermented Ma-bamboo shoots of Taiwan.</title>
        <authorList>
            <person name="Wang L.-T."/>
        </authorList>
    </citation>
    <scope>NUCLEOTIDE SEQUENCE [LARGE SCALE GENOMIC DNA]</scope>
    <source>
        <strain evidence="3 4">BS-W1</strain>
    </source>
</reference>
<dbReference type="InterPro" id="IPR050882">
    <property type="entry name" value="Prepilin_peptidase/N-MTase"/>
</dbReference>
<protein>
    <recommendedName>
        <fullName evidence="2">Prepilin peptidase A24 N-terminal domain-containing protein</fullName>
    </recommendedName>
</protein>
<keyword evidence="4" id="KW-1185">Reference proteome</keyword>
<dbReference type="InterPro" id="IPR010627">
    <property type="entry name" value="Prepilin_pept_A24_N"/>
</dbReference>
<feature type="transmembrane region" description="Helical" evidence="1">
    <location>
        <begin position="78"/>
        <end position="98"/>
    </location>
</feature>
<dbReference type="PANTHER" id="PTHR30487:SF0">
    <property type="entry name" value="PREPILIN LEADER PEPTIDASE_N-METHYLTRANSFERASE-RELATED"/>
    <property type="match status" value="1"/>
</dbReference>
<feature type="transmembrane region" description="Helical" evidence="1">
    <location>
        <begin position="178"/>
        <end position="206"/>
    </location>
</feature>
<sequence length="229" mass="25961">MTVLNQIRLILILLLGASFGSFLSLAVTRTNARTGICFPASHCEWCHHFLAPLDLIPILSWLFLRGRCRYCQHPISKLSWLAECSLGFCFLLIALRYPIGSWHIYPYCQATLLTVLALQDWTTRSFSSWCLALLALSSAIVTQRWLALGLFILFWLLLDKCAGRLRLIGEGDLLFFGYVWLSSSFYQTALVIFIASGFLLVLGFIYHPKSRYLPFIPALAMACEVVLQL</sequence>
<dbReference type="Pfam" id="PF06750">
    <property type="entry name" value="A24_N_bact"/>
    <property type="match status" value="1"/>
</dbReference>
<evidence type="ECO:0000313" key="3">
    <source>
        <dbReference type="EMBL" id="PWF99986.1"/>
    </source>
</evidence>
<comment type="caution">
    <text evidence="3">The sequence shown here is derived from an EMBL/GenBank/DDBJ whole genome shotgun (WGS) entry which is preliminary data.</text>
</comment>
<feature type="transmembrane region" description="Helical" evidence="1">
    <location>
        <begin position="129"/>
        <end position="158"/>
    </location>
</feature>
<evidence type="ECO:0000259" key="2">
    <source>
        <dbReference type="Pfam" id="PF06750"/>
    </source>
</evidence>
<dbReference type="AlphaFoldDB" id="A0A2V1MYD4"/>
<keyword evidence="1" id="KW-0472">Membrane</keyword>
<proteinExistence type="predicted"/>
<gene>
    <name evidence="3" type="ORF">DCM90_03300</name>
</gene>
<feature type="transmembrane region" description="Helical" evidence="1">
    <location>
        <begin position="48"/>
        <end position="66"/>
    </location>
</feature>
<dbReference type="RefSeq" id="WP_109249935.1">
    <property type="nucleotide sequence ID" value="NZ_QCXQ01000002.1"/>
</dbReference>
<organism evidence="3 4">
    <name type="scientific">Levilactobacillus bambusae</name>
    <dbReference type="NCBI Taxonomy" id="2024736"/>
    <lineage>
        <taxon>Bacteria</taxon>
        <taxon>Bacillati</taxon>
        <taxon>Bacillota</taxon>
        <taxon>Bacilli</taxon>
        <taxon>Lactobacillales</taxon>
        <taxon>Lactobacillaceae</taxon>
        <taxon>Levilactobacillus</taxon>
    </lineage>
</organism>
<accession>A0A2V1MYD4</accession>
<name>A0A2V1MYD4_9LACO</name>
<dbReference type="GO" id="GO:0005886">
    <property type="term" value="C:plasma membrane"/>
    <property type="evidence" value="ECO:0007669"/>
    <property type="project" value="TreeGrafter"/>
</dbReference>
<evidence type="ECO:0000313" key="4">
    <source>
        <dbReference type="Proteomes" id="UP000245080"/>
    </source>
</evidence>
<keyword evidence="1" id="KW-1133">Transmembrane helix</keyword>
<keyword evidence="1" id="KW-0812">Transmembrane</keyword>
<dbReference type="Proteomes" id="UP000245080">
    <property type="component" value="Unassembled WGS sequence"/>
</dbReference>
<evidence type="ECO:0000256" key="1">
    <source>
        <dbReference type="SAM" id="Phobius"/>
    </source>
</evidence>
<feature type="transmembrane region" description="Helical" evidence="1">
    <location>
        <begin position="104"/>
        <end position="122"/>
    </location>
</feature>
<dbReference type="PANTHER" id="PTHR30487">
    <property type="entry name" value="TYPE 4 PREPILIN-LIKE PROTEINS LEADER PEPTIDE-PROCESSING ENZYME"/>
    <property type="match status" value="1"/>
</dbReference>